<name>A0ABV8QR74_9BACT</name>
<accession>A0ABV8QR74</accession>
<evidence type="ECO:0000313" key="2">
    <source>
        <dbReference type="Proteomes" id="UP001595907"/>
    </source>
</evidence>
<proteinExistence type="predicted"/>
<protein>
    <submittedName>
        <fullName evidence="1">Uncharacterized protein</fullName>
    </submittedName>
</protein>
<gene>
    <name evidence="1" type="ORF">ACFOWM_05155</name>
</gene>
<evidence type="ECO:0000313" key="1">
    <source>
        <dbReference type="EMBL" id="MFC4262252.1"/>
    </source>
</evidence>
<dbReference type="RefSeq" id="WP_379707612.1">
    <property type="nucleotide sequence ID" value="NZ_JBHSCZ010000001.1"/>
</dbReference>
<keyword evidence="2" id="KW-1185">Reference proteome</keyword>
<comment type="caution">
    <text evidence="1">The sequence shown here is derived from an EMBL/GenBank/DDBJ whole genome shotgun (WGS) entry which is preliminary data.</text>
</comment>
<reference evidence="2" key="1">
    <citation type="journal article" date="2019" name="Int. J. Syst. Evol. Microbiol.">
        <title>The Global Catalogue of Microorganisms (GCM) 10K type strain sequencing project: providing services to taxonomists for standard genome sequencing and annotation.</title>
        <authorList>
            <consortium name="The Broad Institute Genomics Platform"/>
            <consortium name="The Broad Institute Genome Sequencing Center for Infectious Disease"/>
            <person name="Wu L."/>
            <person name="Ma J."/>
        </authorList>
    </citation>
    <scope>NUCLEOTIDE SEQUENCE [LARGE SCALE GENOMIC DNA]</scope>
    <source>
        <strain evidence="2">CECT 8289</strain>
    </source>
</reference>
<dbReference type="EMBL" id="JBHSCZ010000001">
    <property type="protein sequence ID" value="MFC4262252.1"/>
    <property type="molecule type" value="Genomic_DNA"/>
</dbReference>
<sequence>MHNTKVMLSSGELALAADKNVILTKRKVIQTVEHLFAEQIPTIQLLFAPVFADFEPLLSATPKIFKGENYEGFPYVMLDYPAHFSKNNVAAVRTMFWWGHAFSITLHLKGDYKIAFEQNLIKNKLLGQNNVWVCINEKEWEHHFEPTNYIIASTINATQKVALQHQKFLKIAVQFPISTNKNISQLLEEAYQQMAELLKP</sequence>
<organism evidence="1 2">
    <name type="scientific">Ferruginibacter yonginensis</name>
    <dbReference type="NCBI Taxonomy" id="1310416"/>
    <lineage>
        <taxon>Bacteria</taxon>
        <taxon>Pseudomonadati</taxon>
        <taxon>Bacteroidota</taxon>
        <taxon>Chitinophagia</taxon>
        <taxon>Chitinophagales</taxon>
        <taxon>Chitinophagaceae</taxon>
        <taxon>Ferruginibacter</taxon>
    </lineage>
</organism>
<dbReference type="Proteomes" id="UP001595907">
    <property type="component" value="Unassembled WGS sequence"/>
</dbReference>